<name>A0ABS9KNT6_9BACT</name>
<keyword evidence="3" id="KW-1185">Reference proteome</keyword>
<dbReference type="SUPFAM" id="SSF53448">
    <property type="entry name" value="Nucleotide-diphospho-sugar transferases"/>
    <property type="match status" value="1"/>
</dbReference>
<dbReference type="EMBL" id="JAKLTR010000003">
    <property type="protein sequence ID" value="MCG2613975.1"/>
    <property type="molecule type" value="Genomic_DNA"/>
</dbReference>
<dbReference type="CDD" id="cd06433">
    <property type="entry name" value="GT_2_WfgS_like"/>
    <property type="match status" value="1"/>
</dbReference>
<dbReference type="RefSeq" id="WP_237869958.1">
    <property type="nucleotide sequence ID" value="NZ_JAKLTR010000003.1"/>
</dbReference>
<protein>
    <submittedName>
        <fullName evidence="2">Glycosyltransferase</fullName>
    </submittedName>
</protein>
<gene>
    <name evidence="2" type="ORF">LZZ85_06770</name>
</gene>
<sequence length="267" mass="30791">MTPKISIITPSFNQGQYIEKTIRSVLDQQYPNLEYIIIDGGSTDQTVEIIKKYEDHLTYWSSGRDKGQTDALNKGFAKATGDIYAWINSDDWYEKGVFQQVAQAFSDPSVKLVIGDCMLHNESNVAADRLVKPEVTTFESMLRYWKDDFLPPQPSIFVAGDLMRKVLPLDENLKYAMDMDLWLRLTKDYTFTYSGTLFSYYLIHNESKTGGGFNHFMPEWKMLSRRHLKKASFIEKIRFYLAYSGYILRYAKNAVKARIGAGVDRIS</sequence>
<dbReference type="Proteomes" id="UP001165367">
    <property type="component" value="Unassembled WGS sequence"/>
</dbReference>
<dbReference type="Gene3D" id="3.90.550.10">
    <property type="entry name" value="Spore Coat Polysaccharide Biosynthesis Protein SpsA, Chain A"/>
    <property type="match status" value="1"/>
</dbReference>
<dbReference type="PANTHER" id="PTHR43685">
    <property type="entry name" value="GLYCOSYLTRANSFERASE"/>
    <property type="match status" value="1"/>
</dbReference>
<dbReference type="InterPro" id="IPR001173">
    <property type="entry name" value="Glyco_trans_2-like"/>
</dbReference>
<dbReference type="PANTHER" id="PTHR43685:SF11">
    <property type="entry name" value="GLYCOSYLTRANSFERASE TAGX-RELATED"/>
    <property type="match status" value="1"/>
</dbReference>
<evidence type="ECO:0000259" key="1">
    <source>
        <dbReference type="Pfam" id="PF00535"/>
    </source>
</evidence>
<dbReference type="InterPro" id="IPR050834">
    <property type="entry name" value="Glycosyltransf_2"/>
</dbReference>
<organism evidence="2 3">
    <name type="scientific">Terrimonas ginsenosidimutans</name>
    <dbReference type="NCBI Taxonomy" id="2908004"/>
    <lineage>
        <taxon>Bacteria</taxon>
        <taxon>Pseudomonadati</taxon>
        <taxon>Bacteroidota</taxon>
        <taxon>Chitinophagia</taxon>
        <taxon>Chitinophagales</taxon>
        <taxon>Chitinophagaceae</taxon>
        <taxon>Terrimonas</taxon>
    </lineage>
</organism>
<evidence type="ECO:0000313" key="2">
    <source>
        <dbReference type="EMBL" id="MCG2613975.1"/>
    </source>
</evidence>
<dbReference type="InterPro" id="IPR029044">
    <property type="entry name" value="Nucleotide-diphossugar_trans"/>
</dbReference>
<dbReference type="Pfam" id="PF00535">
    <property type="entry name" value="Glycos_transf_2"/>
    <property type="match status" value="1"/>
</dbReference>
<evidence type="ECO:0000313" key="3">
    <source>
        <dbReference type="Proteomes" id="UP001165367"/>
    </source>
</evidence>
<feature type="domain" description="Glycosyltransferase 2-like" evidence="1">
    <location>
        <begin position="6"/>
        <end position="131"/>
    </location>
</feature>
<proteinExistence type="predicted"/>
<reference evidence="2" key="1">
    <citation type="submission" date="2022-01" db="EMBL/GenBank/DDBJ databases">
        <authorList>
            <person name="Jo J.-H."/>
            <person name="Im W.-T."/>
        </authorList>
    </citation>
    <scope>NUCLEOTIDE SEQUENCE</scope>
    <source>
        <strain evidence="2">NA20</strain>
    </source>
</reference>
<comment type="caution">
    <text evidence="2">The sequence shown here is derived from an EMBL/GenBank/DDBJ whole genome shotgun (WGS) entry which is preliminary data.</text>
</comment>
<accession>A0ABS9KNT6</accession>